<dbReference type="SUPFAM" id="SSF53067">
    <property type="entry name" value="Actin-like ATPase domain"/>
    <property type="match status" value="1"/>
</dbReference>
<dbReference type="InterPro" id="IPR043129">
    <property type="entry name" value="ATPase_NBD"/>
</dbReference>
<dbReference type="PANTHER" id="PTHR18964">
    <property type="entry name" value="ROK (REPRESSOR, ORF, KINASE) FAMILY"/>
    <property type="match status" value="1"/>
</dbReference>
<dbReference type="Pfam" id="PF13412">
    <property type="entry name" value="HTH_24"/>
    <property type="match status" value="1"/>
</dbReference>
<dbReference type="Gene3D" id="3.30.420.40">
    <property type="match status" value="2"/>
</dbReference>
<evidence type="ECO:0000313" key="3">
    <source>
        <dbReference type="Proteomes" id="UP000234778"/>
    </source>
</evidence>
<evidence type="ECO:0000313" key="2">
    <source>
        <dbReference type="EMBL" id="PKY98120.1"/>
    </source>
</evidence>
<evidence type="ECO:0000256" key="1">
    <source>
        <dbReference type="ARBA" id="ARBA00006479"/>
    </source>
</evidence>
<dbReference type="Gene3D" id="1.10.10.10">
    <property type="entry name" value="Winged helix-like DNA-binding domain superfamily/Winged helix DNA-binding domain"/>
    <property type="match status" value="1"/>
</dbReference>
<dbReference type="PANTHER" id="PTHR18964:SF149">
    <property type="entry name" value="BIFUNCTIONAL UDP-N-ACETYLGLUCOSAMINE 2-EPIMERASE_N-ACETYLMANNOSAMINE KINASE"/>
    <property type="match status" value="1"/>
</dbReference>
<accession>A0A2I1KR73</accession>
<gene>
    <name evidence="2" type="ORF">CYJ26_09300</name>
</gene>
<organism evidence="2 3">
    <name type="scientific">Actinomyces urogenitalis</name>
    <dbReference type="NCBI Taxonomy" id="103621"/>
    <lineage>
        <taxon>Bacteria</taxon>
        <taxon>Bacillati</taxon>
        <taxon>Actinomycetota</taxon>
        <taxon>Actinomycetes</taxon>
        <taxon>Actinomycetales</taxon>
        <taxon>Actinomycetaceae</taxon>
        <taxon>Actinomyces</taxon>
    </lineage>
</organism>
<dbReference type="EMBL" id="PKHA01000011">
    <property type="protein sequence ID" value="PKY98120.1"/>
    <property type="molecule type" value="Genomic_DNA"/>
</dbReference>
<reference evidence="2 3" key="1">
    <citation type="submission" date="2017-12" db="EMBL/GenBank/DDBJ databases">
        <title>Phylogenetic diversity of female urinary microbiome.</title>
        <authorList>
            <person name="Thomas-White K."/>
            <person name="Wolfe A.J."/>
        </authorList>
    </citation>
    <scope>NUCLEOTIDE SEQUENCE [LARGE SCALE GENOMIC DNA]</scope>
    <source>
        <strain evidence="2 3">UMB0319</strain>
    </source>
</reference>
<name>A0A2I1KR73_9ACTO</name>
<protein>
    <submittedName>
        <fullName evidence="2">ROK family transcriptional regulator</fullName>
    </submittedName>
</protein>
<proteinExistence type="inferred from homology"/>
<dbReference type="InterPro" id="IPR000600">
    <property type="entry name" value="ROK"/>
</dbReference>
<dbReference type="InterPro" id="IPR036388">
    <property type="entry name" value="WH-like_DNA-bd_sf"/>
</dbReference>
<dbReference type="InterPro" id="IPR036390">
    <property type="entry name" value="WH_DNA-bd_sf"/>
</dbReference>
<comment type="similarity">
    <text evidence="1">Belongs to the ROK (NagC/XylR) family.</text>
</comment>
<dbReference type="RefSeq" id="WP_024036712.1">
    <property type="nucleotide sequence ID" value="NZ_CP136961.1"/>
</dbReference>
<dbReference type="SUPFAM" id="SSF46785">
    <property type="entry name" value="Winged helix' DNA-binding domain"/>
    <property type="match status" value="1"/>
</dbReference>
<sequence length="383" mass="39002">MARGVDTKALVFDLVRASGRASRAGLAERTGLTGATISTLVRQLMEEGLVEESGRARSTGGKPRTFVQVVPDARYAIGIHLTRCDMVLVLANLLGAVVARTRRPCDLGSHQWSQALTQAVDELVMGAGVPRERVLGAGVVGSDSVRAEILASQQARDISLLGRPVLFDNDASAAALGEWWVSPAGSTDDALVVYLGAGIGGGYLAGGRLHRGVNQGEGELGHVCVDMAGPVCSCGARGCLEAVGGPESVVRRAVGQEDLARAAGLGPQPGARGSVEADFAAVARVAQAGDLAAQRLLAESARALAVAVRSVVNVLDVATVVLTGPSAGAAGAFYLPVLEEELALRFGAGSRGLMEIRLSPSSGTAAALGAASLVLDTAVRATT</sequence>
<comment type="caution">
    <text evidence="2">The sequence shown here is derived from an EMBL/GenBank/DDBJ whole genome shotgun (WGS) entry which is preliminary data.</text>
</comment>
<dbReference type="AlphaFoldDB" id="A0A2I1KR73"/>
<dbReference type="Pfam" id="PF00480">
    <property type="entry name" value="ROK"/>
    <property type="match status" value="1"/>
</dbReference>
<dbReference type="Proteomes" id="UP000234778">
    <property type="component" value="Unassembled WGS sequence"/>
</dbReference>
<dbReference type="GeneID" id="81709128"/>